<dbReference type="PRINTS" id="PR00038">
    <property type="entry name" value="HTHLUXR"/>
</dbReference>
<dbReference type="Pfam" id="PF00196">
    <property type="entry name" value="GerE"/>
    <property type="match status" value="1"/>
</dbReference>
<feature type="domain" description="HTH luxR-type" evidence="4">
    <location>
        <begin position="140"/>
        <end position="205"/>
    </location>
</feature>
<dbReference type="AlphaFoldDB" id="A0A6J4VH59"/>
<dbReference type="CDD" id="cd06170">
    <property type="entry name" value="LuxR_C_like"/>
    <property type="match status" value="1"/>
</dbReference>
<dbReference type="InterPro" id="IPR016032">
    <property type="entry name" value="Sig_transdc_resp-reg_C-effctor"/>
</dbReference>
<dbReference type="EMBL" id="CADCWF010000327">
    <property type="protein sequence ID" value="CAA9578730.1"/>
    <property type="molecule type" value="Genomic_DNA"/>
</dbReference>
<keyword evidence="2" id="KW-0238">DNA-binding</keyword>
<evidence type="ECO:0000256" key="1">
    <source>
        <dbReference type="ARBA" id="ARBA00023015"/>
    </source>
</evidence>
<sequence length="209" mass="21492">MTPTRVFVVASTPMARAGLRAMLGAVEGTDVRVSGASGSPAGSLPGTPLSASEVVLLADEELLDETALALAEDGAQGLVLLSEDGRAASRLRALPLKGWGVLPPDAPPEELGAAVAAAAQGLVVLPKAAAEEVLGESTVVEELSEPLTAREGEVLALLARGLSNKMIARELHISEHTVKFHISSLYAKLRVSNRAEAVSQGARHGLISL</sequence>
<dbReference type="SMART" id="SM00421">
    <property type="entry name" value="HTH_LUXR"/>
    <property type="match status" value="1"/>
</dbReference>
<dbReference type="Gene3D" id="3.40.50.2300">
    <property type="match status" value="1"/>
</dbReference>
<proteinExistence type="predicted"/>
<dbReference type="GO" id="GO:0003677">
    <property type="term" value="F:DNA binding"/>
    <property type="evidence" value="ECO:0007669"/>
    <property type="project" value="UniProtKB-KW"/>
</dbReference>
<dbReference type="PROSITE" id="PS00622">
    <property type="entry name" value="HTH_LUXR_1"/>
    <property type="match status" value="1"/>
</dbReference>
<dbReference type="GO" id="GO:0006355">
    <property type="term" value="P:regulation of DNA-templated transcription"/>
    <property type="evidence" value="ECO:0007669"/>
    <property type="project" value="InterPro"/>
</dbReference>
<reference evidence="5" key="1">
    <citation type="submission" date="2020-02" db="EMBL/GenBank/DDBJ databases">
        <authorList>
            <person name="Meier V. D."/>
        </authorList>
    </citation>
    <scope>NUCLEOTIDE SEQUENCE</scope>
    <source>
        <strain evidence="5">AVDCRST_MAG59</strain>
    </source>
</reference>
<dbReference type="PROSITE" id="PS50043">
    <property type="entry name" value="HTH_LUXR_2"/>
    <property type="match status" value="1"/>
</dbReference>
<dbReference type="PANTHER" id="PTHR44688">
    <property type="entry name" value="DNA-BINDING TRANSCRIPTIONAL ACTIVATOR DEVR_DOSR"/>
    <property type="match status" value="1"/>
</dbReference>
<protein>
    <recommendedName>
        <fullName evidence="4">HTH luxR-type domain-containing protein</fullName>
    </recommendedName>
</protein>
<dbReference type="InterPro" id="IPR000792">
    <property type="entry name" value="Tscrpt_reg_LuxR_C"/>
</dbReference>
<evidence type="ECO:0000256" key="2">
    <source>
        <dbReference type="ARBA" id="ARBA00023125"/>
    </source>
</evidence>
<evidence type="ECO:0000259" key="4">
    <source>
        <dbReference type="PROSITE" id="PS50043"/>
    </source>
</evidence>
<dbReference type="SUPFAM" id="SSF46894">
    <property type="entry name" value="C-terminal effector domain of the bipartite response regulators"/>
    <property type="match status" value="1"/>
</dbReference>
<evidence type="ECO:0000256" key="3">
    <source>
        <dbReference type="ARBA" id="ARBA00023163"/>
    </source>
</evidence>
<organism evidence="5">
    <name type="scientific">uncultured Thermomicrobiales bacterium</name>
    <dbReference type="NCBI Taxonomy" id="1645740"/>
    <lineage>
        <taxon>Bacteria</taxon>
        <taxon>Pseudomonadati</taxon>
        <taxon>Thermomicrobiota</taxon>
        <taxon>Thermomicrobia</taxon>
        <taxon>Thermomicrobiales</taxon>
        <taxon>environmental samples</taxon>
    </lineage>
</organism>
<accession>A0A6J4VH59</accession>
<name>A0A6J4VH59_9BACT</name>
<dbReference type="PANTHER" id="PTHR44688:SF25">
    <property type="entry name" value="HTH LUXR-TYPE DOMAIN-CONTAINING PROTEIN"/>
    <property type="match status" value="1"/>
</dbReference>
<gene>
    <name evidence="5" type="ORF">AVDCRST_MAG59-4401</name>
</gene>
<keyword evidence="3" id="KW-0804">Transcription</keyword>
<keyword evidence="1" id="KW-0805">Transcription regulation</keyword>
<evidence type="ECO:0000313" key="5">
    <source>
        <dbReference type="EMBL" id="CAA9578730.1"/>
    </source>
</evidence>